<keyword evidence="3" id="KW-1185">Reference proteome</keyword>
<dbReference type="PANTHER" id="PTHR43581:SF2">
    <property type="entry name" value="EXCINUCLEASE ATPASE SUBUNIT"/>
    <property type="match status" value="1"/>
</dbReference>
<gene>
    <name evidence="2" type="ORF">SAMN05446927_8083</name>
</gene>
<accession>A0A7Z7IEV4</accession>
<dbReference type="PANTHER" id="PTHR43581">
    <property type="entry name" value="ATP/GTP PHOSPHATASE"/>
    <property type="match status" value="1"/>
</dbReference>
<dbReference type="InterPro" id="IPR041685">
    <property type="entry name" value="AAA_GajA/Old/RecF-like"/>
</dbReference>
<comment type="caution">
    <text evidence="2">The sequence shown here is derived from an EMBL/GenBank/DDBJ whole genome shotgun (WGS) entry which is preliminary data.</text>
</comment>
<sequence length="454" mass="51265">MTTPKIESFKIFGLHGYKNVEIDFSGPARIIIAENGTGKTTILSALYAFLKRDFYRLVKINFDRIECIINGASEPLVVARNEIQSFESNSDLENLSKYVNHSVADIREAISRLDEGDSFSEDAILHEIYANSPYDMSEFNELVSSVRKSMPSVSKRVIDVSDQLGAVLGSTELLYLPTYRRVELPAAKPARRFANRPKTRQPVPVDSVRYGLRDVQDRLAEILSDIQRYSASQYRTISASIIDDALGGKINPDLIKANELPDIEALRLFFSRVETEKSKTDRIESLKNLYETGAIQGSDQLVLRYFLSKLNAVVDRTKQLESNVEKFAEKVNVYLNMSSDEKTLTYDSNLMKVIVKNNFTGSEIDLDALSSGEKQVISLFSHLYLDPGKKIVLIDEPELSLSIDWQKRLLTDVISAPSCEQLLAITHSPFIFENELDPFAGPIKISRELKQERE</sequence>
<dbReference type="Pfam" id="PF13304">
    <property type="entry name" value="AAA_21"/>
    <property type="match status" value="1"/>
</dbReference>
<dbReference type="Proteomes" id="UP000219522">
    <property type="component" value="Unassembled WGS sequence"/>
</dbReference>
<evidence type="ECO:0000313" key="3">
    <source>
        <dbReference type="Proteomes" id="UP000219522"/>
    </source>
</evidence>
<proteinExistence type="predicted"/>
<evidence type="ECO:0000313" key="2">
    <source>
        <dbReference type="EMBL" id="SOE91199.1"/>
    </source>
</evidence>
<dbReference type="SMART" id="SM00382">
    <property type="entry name" value="AAA"/>
    <property type="match status" value="1"/>
</dbReference>
<dbReference type="AlphaFoldDB" id="A0A7Z7IEV4"/>
<organism evidence="2 3">
    <name type="scientific">Caballeronia arationis</name>
    <dbReference type="NCBI Taxonomy" id="1777142"/>
    <lineage>
        <taxon>Bacteria</taxon>
        <taxon>Pseudomonadati</taxon>
        <taxon>Pseudomonadota</taxon>
        <taxon>Betaproteobacteria</taxon>
        <taxon>Burkholderiales</taxon>
        <taxon>Burkholderiaceae</taxon>
        <taxon>Caballeronia</taxon>
    </lineage>
</organism>
<dbReference type="InterPro" id="IPR003593">
    <property type="entry name" value="AAA+_ATPase"/>
</dbReference>
<dbReference type="GO" id="GO:0005524">
    <property type="term" value="F:ATP binding"/>
    <property type="evidence" value="ECO:0007669"/>
    <property type="project" value="InterPro"/>
</dbReference>
<protein>
    <submittedName>
        <fullName evidence="2">AAA domain-containing protein, putative AbiEii toxin, Type IV TA system</fullName>
    </submittedName>
</protein>
<dbReference type="GO" id="GO:0016887">
    <property type="term" value="F:ATP hydrolysis activity"/>
    <property type="evidence" value="ECO:0007669"/>
    <property type="project" value="InterPro"/>
</dbReference>
<evidence type="ECO:0000259" key="1">
    <source>
        <dbReference type="SMART" id="SM00382"/>
    </source>
</evidence>
<dbReference type="InterPro" id="IPR003959">
    <property type="entry name" value="ATPase_AAA_core"/>
</dbReference>
<reference evidence="2 3" key="1">
    <citation type="submission" date="2017-09" db="EMBL/GenBank/DDBJ databases">
        <authorList>
            <person name="Varghese N."/>
            <person name="Submissions S."/>
        </authorList>
    </citation>
    <scope>NUCLEOTIDE SEQUENCE [LARGE SCALE GENOMIC DNA]</scope>
    <source>
        <strain evidence="2 3">OK806</strain>
    </source>
</reference>
<dbReference type="Pfam" id="PF13175">
    <property type="entry name" value="AAA_15"/>
    <property type="match status" value="1"/>
</dbReference>
<dbReference type="Gene3D" id="3.40.50.300">
    <property type="entry name" value="P-loop containing nucleotide triphosphate hydrolases"/>
    <property type="match status" value="1"/>
</dbReference>
<dbReference type="InterPro" id="IPR051396">
    <property type="entry name" value="Bact_Antivir_Def_Nuclease"/>
</dbReference>
<dbReference type="EMBL" id="OCSU01000004">
    <property type="protein sequence ID" value="SOE91199.1"/>
    <property type="molecule type" value="Genomic_DNA"/>
</dbReference>
<name>A0A7Z7IEV4_9BURK</name>
<dbReference type="InterPro" id="IPR027417">
    <property type="entry name" value="P-loop_NTPase"/>
</dbReference>
<dbReference type="SUPFAM" id="SSF52540">
    <property type="entry name" value="P-loop containing nucleoside triphosphate hydrolases"/>
    <property type="match status" value="1"/>
</dbReference>
<feature type="domain" description="AAA+ ATPase" evidence="1">
    <location>
        <begin position="25"/>
        <end position="449"/>
    </location>
</feature>